<dbReference type="AlphaFoldDB" id="A0A0C3MZ66"/>
<name>A0A0C3MZ66_PISTI</name>
<evidence type="ECO:0000313" key="2">
    <source>
        <dbReference type="Proteomes" id="UP000054217"/>
    </source>
</evidence>
<keyword evidence="2" id="KW-1185">Reference proteome</keyword>
<gene>
    <name evidence="1" type="ORF">M404DRAFT_404129</name>
</gene>
<proteinExistence type="predicted"/>
<reference evidence="2" key="2">
    <citation type="submission" date="2015-01" db="EMBL/GenBank/DDBJ databases">
        <title>Evolutionary Origins and Diversification of the Mycorrhizal Mutualists.</title>
        <authorList>
            <consortium name="DOE Joint Genome Institute"/>
            <consortium name="Mycorrhizal Genomics Consortium"/>
            <person name="Kohler A."/>
            <person name="Kuo A."/>
            <person name="Nagy L.G."/>
            <person name="Floudas D."/>
            <person name="Copeland A."/>
            <person name="Barry K.W."/>
            <person name="Cichocki N."/>
            <person name="Veneault-Fourrey C."/>
            <person name="LaButti K."/>
            <person name="Lindquist E.A."/>
            <person name="Lipzen A."/>
            <person name="Lundell T."/>
            <person name="Morin E."/>
            <person name="Murat C."/>
            <person name="Riley R."/>
            <person name="Ohm R."/>
            <person name="Sun H."/>
            <person name="Tunlid A."/>
            <person name="Henrissat B."/>
            <person name="Grigoriev I.V."/>
            <person name="Hibbett D.S."/>
            <person name="Martin F."/>
        </authorList>
    </citation>
    <scope>NUCLEOTIDE SEQUENCE [LARGE SCALE GENOMIC DNA]</scope>
    <source>
        <strain evidence="2">Marx 270</strain>
    </source>
</reference>
<accession>A0A0C3MZ66</accession>
<organism evidence="1 2">
    <name type="scientific">Pisolithus tinctorius Marx 270</name>
    <dbReference type="NCBI Taxonomy" id="870435"/>
    <lineage>
        <taxon>Eukaryota</taxon>
        <taxon>Fungi</taxon>
        <taxon>Dikarya</taxon>
        <taxon>Basidiomycota</taxon>
        <taxon>Agaricomycotina</taxon>
        <taxon>Agaricomycetes</taxon>
        <taxon>Agaricomycetidae</taxon>
        <taxon>Boletales</taxon>
        <taxon>Sclerodermatineae</taxon>
        <taxon>Pisolithaceae</taxon>
        <taxon>Pisolithus</taxon>
    </lineage>
</organism>
<reference evidence="1 2" key="1">
    <citation type="submission" date="2014-04" db="EMBL/GenBank/DDBJ databases">
        <authorList>
            <consortium name="DOE Joint Genome Institute"/>
            <person name="Kuo A."/>
            <person name="Kohler A."/>
            <person name="Costa M.D."/>
            <person name="Nagy L.G."/>
            <person name="Floudas D."/>
            <person name="Copeland A."/>
            <person name="Barry K.W."/>
            <person name="Cichocki N."/>
            <person name="Veneault-Fourrey C."/>
            <person name="LaButti K."/>
            <person name="Lindquist E.A."/>
            <person name="Lipzen A."/>
            <person name="Lundell T."/>
            <person name="Morin E."/>
            <person name="Murat C."/>
            <person name="Sun H."/>
            <person name="Tunlid A."/>
            <person name="Henrissat B."/>
            <person name="Grigoriev I.V."/>
            <person name="Hibbett D.S."/>
            <person name="Martin F."/>
            <person name="Nordberg H.P."/>
            <person name="Cantor M.N."/>
            <person name="Hua S.X."/>
        </authorList>
    </citation>
    <scope>NUCLEOTIDE SEQUENCE [LARGE SCALE GENOMIC DNA]</scope>
    <source>
        <strain evidence="1 2">Marx 270</strain>
    </source>
</reference>
<evidence type="ECO:0000313" key="1">
    <source>
        <dbReference type="EMBL" id="KIN94179.1"/>
    </source>
</evidence>
<sequence length="95" mass="10832">MTGPLPYRASRLHRLTQKRFIAADVHSYWCLLGRGTQISPFEGSHQCGMLLLSIATCDNRQLTAQIRETLTAFLGYTTLSHRWSKGSHYYMISNV</sequence>
<dbReference type="EMBL" id="KN832109">
    <property type="protein sequence ID" value="KIN94179.1"/>
    <property type="molecule type" value="Genomic_DNA"/>
</dbReference>
<dbReference type="HOGENOM" id="CLU_2373616_0_0_1"/>
<dbReference type="Proteomes" id="UP000054217">
    <property type="component" value="Unassembled WGS sequence"/>
</dbReference>
<protein>
    <submittedName>
        <fullName evidence="1">Uncharacterized protein</fullName>
    </submittedName>
</protein>
<dbReference type="InParanoid" id="A0A0C3MZ66"/>